<protein>
    <submittedName>
        <fullName evidence="2">Uncharacterized protein</fullName>
    </submittedName>
</protein>
<keyword evidence="1" id="KW-0472">Membrane</keyword>
<evidence type="ECO:0000256" key="1">
    <source>
        <dbReference type="SAM" id="Phobius"/>
    </source>
</evidence>
<sequence>MTVFLILTAIAYGIFKTGCFILLVVKGYQGWTLFWKNYDRLPHIIRSRCRYQRRFILGRIWKRAFSR</sequence>
<proteinExistence type="predicted"/>
<reference evidence="2" key="1">
    <citation type="submission" date="2019-09" db="EMBL/GenBank/DDBJ databases">
        <authorList>
            <consortium name="PulseNet: The National Subtyping Network for Foodborne Disease Surveillance"/>
            <person name="Tarr C.L."/>
            <person name="Trees E."/>
            <person name="Katz L.S."/>
            <person name="Carleton-Romer H.A."/>
            <person name="Stroika S."/>
            <person name="Kucerova Z."/>
            <person name="Roache K.F."/>
            <person name="Sabol A.L."/>
            <person name="Besser J."/>
            <person name="Gerner-Smidt P."/>
        </authorList>
    </citation>
    <scope>NUCLEOTIDE SEQUENCE</scope>
    <source>
        <strain evidence="2">PNUSAS096589</strain>
    </source>
</reference>
<name>A0A5Z3B8J5_SALER</name>
<comment type="caution">
    <text evidence="2">The sequence shown here is derived from an EMBL/GenBank/DDBJ whole genome shotgun (WGS) entry which is preliminary data.</text>
</comment>
<feature type="transmembrane region" description="Helical" evidence="1">
    <location>
        <begin position="6"/>
        <end position="25"/>
    </location>
</feature>
<dbReference type="AlphaFoldDB" id="A0A5Z3B8J5"/>
<dbReference type="EMBL" id="AAKGZA010000051">
    <property type="protein sequence ID" value="ECR6698251.1"/>
    <property type="molecule type" value="Genomic_DNA"/>
</dbReference>
<keyword evidence="1" id="KW-1133">Transmembrane helix</keyword>
<organism evidence="2">
    <name type="scientific">Salmonella enterica</name>
    <name type="common">Salmonella choleraesuis</name>
    <dbReference type="NCBI Taxonomy" id="28901"/>
    <lineage>
        <taxon>Bacteria</taxon>
        <taxon>Pseudomonadati</taxon>
        <taxon>Pseudomonadota</taxon>
        <taxon>Gammaproteobacteria</taxon>
        <taxon>Enterobacterales</taxon>
        <taxon>Enterobacteriaceae</taxon>
        <taxon>Salmonella</taxon>
    </lineage>
</organism>
<evidence type="ECO:0000313" key="2">
    <source>
        <dbReference type="EMBL" id="ECR6698251.1"/>
    </source>
</evidence>
<gene>
    <name evidence="2" type="ORF">F2A58_24205</name>
</gene>
<keyword evidence="1" id="KW-0812">Transmembrane</keyword>
<accession>A0A5Z3B8J5</accession>